<dbReference type="InterPro" id="IPR017144">
    <property type="entry name" value="Xaa-Arg_dipeptidase"/>
</dbReference>
<dbReference type="Pfam" id="PF07687">
    <property type="entry name" value="M20_dimer"/>
    <property type="match status" value="1"/>
</dbReference>
<dbReference type="InterPro" id="IPR011650">
    <property type="entry name" value="Peptidase_M20_dimer"/>
</dbReference>
<evidence type="ECO:0000256" key="1">
    <source>
        <dbReference type="PIRNR" id="PIRNR037226"/>
    </source>
</evidence>
<keyword evidence="3" id="KW-0378">Hydrolase</keyword>
<dbReference type="CDD" id="cd05672">
    <property type="entry name" value="M20_ACY1L2-like"/>
    <property type="match status" value="1"/>
</dbReference>
<dbReference type="GO" id="GO:0005737">
    <property type="term" value="C:cytoplasm"/>
    <property type="evidence" value="ECO:0007669"/>
    <property type="project" value="TreeGrafter"/>
</dbReference>
<dbReference type="GO" id="GO:0016805">
    <property type="term" value="F:dipeptidase activity"/>
    <property type="evidence" value="ECO:0007669"/>
    <property type="project" value="InterPro"/>
</dbReference>
<dbReference type="Gene3D" id="3.40.630.10">
    <property type="entry name" value="Zn peptidases"/>
    <property type="match status" value="1"/>
</dbReference>
<dbReference type="RefSeq" id="WP_126992026.1">
    <property type="nucleotide sequence ID" value="NZ_JTFC01000044.1"/>
</dbReference>
<dbReference type="PANTHER" id="PTHR30575:SF0">
    <property type="entry name" value="XAA-ARG DIPEPTIDASE"/>
    <property type="match status" value="1"/>
</dbReference>
<organism evidence="3 4">
    <name type="scientific">Candidatus Kurthia intestinigallinarum</name>
    <dbReference type="NCBI Taxonomy" id="1562256"/>
    <lineage>
        <taxon>Bacteria</taxon>
        <taxon>Bacillati</taxon>
        <taxon>Bacillota</taxon>
        <taxon>Bacilli</taxon>
        <taxon>Bacillales</taxon>
        <taxon>Caryophanaceae</taxon>
        <taxon>Kurthia</taxon>
    </lineage>
</organism>
<protein>
    <recommendedName>
        <fullName evidence="1">Peptidase M20 domain-containing protein 2</fullName>
    </recommendedName>
</protein>
<name>A0A433RPQ8_9BACL</name>
<dbReference type="GO" id="GO:0071713">
    <property type="term" value="F:para-aminobenzoyl-glutamate hydrolase activity"/>
    <property type="evidence" value="ECO:0007669"/>
    <property type="project" value="TreeGrafter"/>
</dbReference>
<dbReference type="InterPro" id="IPR052030">
    <property type="entry name" value="Peptidase_M20/M20A_hydrolases"/>
</dbReference>
<dbReference type="OrthoDB" id="9781032at2"/>
<sequence>MTVTAQYRTRIEKTVDQLSNRLIDISHKIHARPEVGNEEFFASRTLIDLLEDFGFEIEKNISSYDTGFIASYKAEKEGPTIAFLAEYDALPGLGHACGHNLIGTASSAAGIALKQVVDKVGGQLRIYGTPAEEGGVNGSAKAAYVKDGRFADVDVALMVHPGHDSYETIPTLAVDVFEVEFFGKPAHASENPHDGINALDAMLQFYAGINAYRQQMLDTDRVHGVILEGGQAPNIIPEYTKARFFTRARSRGHLNDLTRRIKAIAEGAALQTGARMEFSFIQNGVDDFFINKTLDGVFREMAESLGEQFHDDNFGFGATDTGNVSQVVPTIHPHIKIGSSTLIGHTKEFCEAAASPKADEALLMSAKALALTGLALMEDAELLESIKATHKDVVEQQTFTDWSI</sequence>
<evidence type="ECO:0000259" key="2">
    <source>
        <dbReference type="Pfam" id="PF07687"/>
    </source>
</evidence>
<comment type="similarity">
    <text evidence="1">Belongs to the peptidase M20A family.</text>
</comment>
<dbReference type="InterPro" id="IPR017439">
    <property type="entry name" value="Amidohydrolase"/>
</dbReference>
<dbReference type="EMBL" id="JTFC01000044">
    <property type="protein sequence ID" value="RUS51937.1"/>
    <property type="molecule type" value="Genomic_DNA"/>
</dbReference>
<accession>A0A433RPQ8</accession>
<dbReference type="GO" id="GO:0046657">
    <property type="term" value="P:folic acid catabolic process"/>
    <property type="evidence" value="ECO:0007669"/>
    <property type="project" value="TreeGrafter"/>
</dbReference>
<keyword evidence="4" id="KW-1185">Reference proteome</keyword>
<dbReference type="InterPro" id="IPR002933">
    <property type="entry name" value="Peptidase_M20"/>
</dbReference>
<dbReference type="PANTHER" id="PTHR30575">
    <property type="entry name" value="PEPTIDASE M20"/>
    <property type="match status" value="1"/>
</dbReference>
<dbReference type="SUPFAM" id="SSF53187">
    <property type="entry name" value="Zn-dependent exopeptidases"/>
    <property type="match status" value="1"/>
</dbReference>
<dbReference type="Gene3D" id="3.30.70.360">
    <property type="match status" value="1"/>
</dbReference>
<gene>
    <name evidence="3" type="ORF">QI30_18245</name>
</gene>
<dbReference type="AlphaFoldDB" id="A0A433RPQ8"/>
<evidence type="ECO:0000313" key="4">
    <source>
        <dbReference type="Proteomes" id="UP000288623"/>
    </source>
</evidence>
<dbReference type="FunFam" id="3.30.70.360:FF:000004">
    <property type="entry name" value="Peptidase M20 domain-containing protein 2"/>
    <property type="match status" value="1"/>
</dbReference>
<dbReference type="InterPro" id="IPR036264">
    <property type="entry name" value="Bact_exopeptidase_dim_dom"/>
</dbReference>
<dbReference type="PIRSF" id="PIRSF037226">
    <property type="entry name" value="Amidohydrolase_ACY1L2_prd"/>
    <property type="match status" value="1"/>
</dbReference>
<dbReference type="SUPFAM" id="SSF55031">
    <property type="entry name" value="Bacterial exopeptidase dimerisation domain"/>
    <property type="match status" value="1"/>
</dbReference>
<dbReference type="Pfam" id="PF01546">
    <property type="entry name" value="Peptidase_M20"/>
    <property type="match status" value="1"/>
</dbReference>
<proteinExistence type="inferred from homology"/>
<dbReference type="NCBIfam" id="TIGR01891">
    <property type="entry name" value="amidohydrolases"/>
    <property type="match status" value="1"/>
</dbReference>
<evidence type="ECO:0000313" key="3">
    <source>
        <dbReference type="EMBL" id="RUS51937.1"/>
    </source>
</evidence>
<feature type="domain" description="Peptidase M20 dimerisation" evidence="2">
    <location>
        <begin position="177"/>
        <end position="269"/>
    </location>
</feature>
<dbReference type="FunFam" id="3.40.630.10:FF:000071">
    <property type="entry name" value="Peptidase M20 domain-containing protein 2"/>
    <property type="match status" value="1"/>
</dbReference>
<reference evidence="3 4" key="1">
    <citation type="submission" date="2014-11" db="EMBL/GenBank/DDBJ databases">
        <title>Genome sequence and analysis of novel Kurthia sp.</title>
        <authorList>
            <person name="Lawson J.N."/>
            <person name="Gonzalez J.E."/>
            <person name="Rinauldi L."/>
            <person name="Xuan Z."/>
            <person name="Firman A."/>
            <person name="Shaddox L."/>
            <person name="Trudeau A."/>
            <person name="Shah S."/>
            <person name="Reiman D."/>
        </authorList>
    </citation>
    <scope>NUCLEOTIDE SEQUENCE [LARGE SCALE GENOMIC DNA]</scope>
    <source>
        <strain evidence="3 4">3B1D</strain>
    </source>
</reference>
<dbReference type="Proteomes" id="UP000288623">
    <property type="component" value="Unassembled WGS sequence"/>
</dbReference>
<comment type="caution">
    <text evidence="3">The sequence shown here is derived from an EMBL/GenBank/DDBJ whole genome shotgun (WGS) entry which is preliminary data.</text>
</comment>